<feature type="non-terminal residue" evidence="1">
    <location>
        <position position="1"/>
    </location>
</feature>
<comment type="caution">
    <text evidence="1">The sequence shown here is derived from an EMBL/GenBank/DDBJ whole genome shotgun (WGS) entry which is preliminary data.</text>
</comment>
<proteinExistence type="predicted"/>
<organism evidence="1 2">
    <name type="scientific">Dentiscutata erythropus</name>
    <dbReference type="NCBI Taxonomy" id="1348616"/>
    <lineage>
        <taxon>Eukaryota</taxon>
        <taxon>Fungi</taxon>
        <taxon>Fungi incertae sedis</taxon>
        <taxon>Mucoromycota</taxon>
        <taxon>Glomeromycotina</taxon>
        <taxon>Glomeromycetes</taxon>
        <taxon>Diversisporales</taxon>
        <taxon>Gigasporaceae</taxon>
        <taxon>Dentiscutata</taxon>
    </lineage>
</organism>
<gene>
    <name evidence="1" type="ORF">DERYTH_LOCUS13202</name>
</gene>
<dbReference type="EMBL" id="CAJVPY010009089">
    <property type="protein sequence ID" value="CAG8704522.1"/>
    <property type="molecule type" value="Genomic_DNA"/>
</dbReference>
<sequence length="97" mass="11597">PSTPFYSIVKVFCQEFFYYIVIWKKSSFITEDFHTINNLLPSFKDNNITLVCNSNLENTINEKFDEFAKHQISLDFWTNNENTIIDFFLKKSFTFTI</sequence>
<accession>A0A9N9HSY8</accession>
<evidence type="ECO:0000313" key="2">
    <source>
        <dbReference type="Proteomes" id="UP000789405"/>
    </source>
</evidence>
<name>A0A9N9HSY8_9GLOM</name>
<dbReference type="Proteomes" id="UP000789405">
    <property type="component" value="Unassembled WGS sequence"/>
</dbReference>
<dbReference type="AlphaFoldDB" id="A0A9N9HSY8"/>
<reference evidence="1" key="1">
    <citation type="submission" date="2021-06" db="EMBL/GenBank/DDBJ databases">
        <authorList>
            <person name="Kallberg Y."/>
            <person name="Tangrot J."/>
            <person name="Rosling A."/>
        </authorList>
    </citation>
    <scope>NUCLEOTIDE SEQUENCE</scope>
    <source>
        <strain evidence="1">MA453B</strain>
    </source>
</reference>
<protein>
    <submittedName>
        <fullName evidence="1">21579_t:CDS:1</fullName>
    </submittedName>
</protein>
<dbReference type="OrthoDB" id="2477101at2759"/>
<keyword evidence="2" id="KW-1185">Reference proteome</keyword>
<evidence type="ECO:0000313" key="1">
    <source>
        <dbReference type="EMBL" id="CAG8704522.1"/>
    </source>
</evidence>